<dbReference type="SUPFAM" id="SSF51735">
    <property type="entry name" value="NAD(P)-binding Rossmann-fold domains"/>
    <property type="match status" value="1"/>
</dbReference>
<feature type="region of interest" description="Disordered" evidence="1">
    <location>
        <begin position="236"/>
        <end position="257"/>
    </location>
</feature>
<gene>
    <name evidence="3" type="ORF">NQV15_03685</name>
</gene>
<organism evidence="3 4">
    <name type="scientific">Aeromicrobium wangtongii</name>
    <dbReference type="NCBI Taxonomy" id="2969247"/>
    <lineage>
        <taxon>Bacteria</taxon>
        <taxon>Bacillati</taxon>
        <taxon>Actinomycetota</taxon>
        <taxon>Actinomycetes</taxon>
        <taxon>Propionibacteriales</taxon>
        <taxon>Nocardioidaceae</taxon>
        <taxon>Aeromicrobium</taxon>
    </lineage>
</organism>
<reference evidence="3 4" key="1">
    <citation type="submission" date="2022-08" db="EMBL/GenBank/DDBJ databases">
        <title>novel species in genus Aeromicrobium.</title>
        <authorList>
            <person name="Ye L."/>
        </authorList>
    </citation>
    <scope>NUCLEOTIDE SEQUENCE [LARGE SCALE GENOMIC DNA]</scope>
    <source>
        <strain evidence="4">zg-Y1379</strain>
    </source>
</reference>
<keyword evidence="4" id="KW-1185">Reference proteome</keyword>
<name>A0ABY5MCI7_9ACTN</name>
<protein>
    <submittedName>
        <fullName evidence="3">NAD(P)H-binding protein</fullName>
    </submittedName>
</protein>
<dbReference type="Pfam" id="PF05368">
    <property type="entry name" value="NmrA"/>
    <property type="match status" value="1"/>
</dbReference>
<dbReference type="PANTHER" id="PTHR47129:SF1">
    <property type="entry name" value="NMRA-LIKE DOMAIN-CONTAINING PROTEIN"/>
    <property type="match status" value="1"/>
</dbReference>
<accession>A0ABY5MCI7</accession>
<dbReference type="InterPro" id="IPR036291">
    <property type="entry name" value="NAD(P)-bd_dom_sf"/>
</dbReference>
<feature type="domain" description="NmrA-like" evidence="2">
    <location>
        <begin position="3"/>
        <end position="237"/>
    </location>
</feature>
<proteinExistence type="predicted"/>
<dbReference type="Gene3D" id="3.40.50.720">
    <property type="entry name" value="NAD(P)-binding Rossmann-like Domain"/>
    <property type="match status" value="1"/>
</dbReference>
<dbReference type="InterPro" id="IPR052718">
    <property type="entry name" value="NmrA-type_oxidoreductase"/>
</dbReference>
<evidence type="ECO:0000259" key="2">
    <source>
        <dbReference type="Pfam" id="PF05368"/>
    </source>
</evidence>
<dbReference type="RefSeq" id="WP_232398252.1">
    <property type="nucleotide sequence ID" value="NZ_CP102173.1"/>
</dbReference>
<evidence type="ECO:0000313" key="3">
    <source>
        <dbReference type="EMBL" id="UUP14427.1"/>
    </source>
</evidence>
<evidence type="ECO:0000313" key="4">
    <source>
        <dbReference type="Proteomes" id="UP001316184"/>
    </source>
</evidence>
<evidence type="ECO:0000256" key="1">
    <source>
        <dbReference type="SAM" id="MobiDB-lite"/>
    </source>
</evidence>
<dbReference type="EMBL" id="CP102173">
    <property type="protein sequence ID" value="UUP14427.1"/>
    <property type="molecule type" value="Genomic_DNA"/>
</dbReference>
<feature type="compositionally biased region" description="Low complexity" evidence="1">
    <location>
        <begin position="248"/>
        <end position="257"/>
    </location>
</feature>
<dbReference type="Proteomes" id="UP001316184">
    <property type="component" value="Chromosome"/>
</dbReference>
<dbReference type="InterPro" id="IPR008030">
    <property type="entry name" value="NmrA-like"/>
</dbReference>
<sequence>MPIAVTAATGHLGSLVVDALLDRVPASEIVAVVRDAAKAQPIADKGVEVRIASYDDREALDAALVGVDKVLLISGNEIGQRPRQHANVVDAAIAQNVSLLAYTSAPSADTSTLPVAPEHLETEKYLASSGIEHVLLRNGWYHENYLPSVESAAQTGTLLTSAGDGKISSAARADLAEAAAVVLTTDAPLKAVYELGGDVAWTQDELAAAISEVIGEPVSVSQVTPAQQVAILKDAGVPEQWASPPPRTSRSARASSR</sequence>
<dbReference type="PANTHER" id="PTHR47129">
    <property type="entry name" value="QUINONE OXIDOREDUCTASE 2"/>
    <property type="match status" value="1"/>
</dbReference>
<dbReference type="Gene3D" id="3.90.25.10">
    <property type="entry name" value="UDP-galactose 4-epimerase, domain 1"/>
    <property type="match status" value="1"/>
</dbReference>